<sequence length="161" mass="17272">MITVEREPGVARCVGVSRSETERLVRAMLDGVGAPDANVHILLAGDREIERLNRLHLGLPGPTNVLSFPARSESGDGHGDDDVVARPCDTAPDGEDEHSLGSLAISMDAVAREGVLYGEGFERTFARHLCHGLLHLAGHDHGAVMYELTESLLDELAPFAE</sequence>
<name>A0A7M3MFI0_9BACT</name>
<accession>A0A7M3MFI0</accession>
<dbReference type="GO" id="GO:0004222">
    <property type="term" value="F:metalloendopeptidase activity"/>
    <property type="evidence" value="ECO:0007669"/>
    <property type="project" value="InterPro"/>
</dbReference>
<organism evidence="8 9">
    <name type="scientific">Oceanidesulfovibrio indonesiensis</name>
    <dbReference type="NCBI Taxonomy" id="54767"/>
    <lineage>
        <taxon>Bacteria</taxon>
        <taxon>Pseudomonadati</taxon>
        <taxon>Thermodesulfobacteriota</taxon>
        <taxon>Desulfovibrionia</taxon>
        <taxon>Desulfovibrionales</taxon>
        <taxon>Desulfovibrionaceae</taxon>
        <taxon>Oceanidesulfovibrio</taxon>
    </lineage>
</organism>
<comment type="subcellular location">
    <subcellularLocation>
        <location evidence="7">Cytoplasm</location>
    </subcellularLocation>
</comment>
<dbReference type="GO" id="GO:0006364">
    <property type="term" value="P:rRNA processing"/>
    <property type="evidence" value="ECO:0007669"/>
    <property type="project" value="UniProtKB-UniRule"/>
</dbReference>
<dbReference type="OrthoDB" id="9807740at2"/>
<dbReference type="PANTHER" id="PTHR46986">
    <property type="entry name" value="ENDORIBONUCLEASE YBEY, CHLOROPLASTIC"/>
    <property type="match status" value="1"/>
</dbReference>
<evidence type="ECO:0000256" key="3">
    <source>
        <dbReference type="ARBA" id="ARBA00022723"/>
    </source>
</evidence>
<dbReference type="PANTHER" id="PTHR46986:SF1">
    <property type="entry name" value="ENDORIBONUCLEASE YBEY, CHLOROPLASTIC"/>
    <property type="match status" value="1"/>
</dbReference>
<dbReference type="PROSITE" id="PS01306">
    <property type="entry name" value="UPF0054"/>
    <property type="match status" value="1"/>
</dbReference>
<gene>
    <name evidence="7 8" type="primary">ybeY</name>
    <name evidence="8" type="ORF">DPQ33_09425</name>
</gene>
<keyword evidence="9" id="KW-1185">Reference proteome</keyword>
<comment type="caution">
    <text evidence="8">The sequence shown here is derived from an EMBL/GenBank/DDBJ whole genome shotgun (WGS) entry which is preliminary data.</text>
</comment>
<evidence type="ECO:0000256" key="1">
    <source>
        <dbReference type="ARBA" id="ARBA00010875"/>
    </source>
</evidence>
<dbReference type="EC" id="3.1.-.-" evidence="7"/>
<feature type="binding site" evidence="7">
    <location>
        <position position="141"/>
    </location>
    <ligand>
        <name>Zn(2+)</name>
        <dbReference type="ChEBI" id="CHEBI:29105"/>
        <note>catalytic</note>
    </ligand>
</feature>
<feature type="binding site" evidence="7">
    <location>
        <position position="131"/>
    </location>
    <ligand>
        <name>Zn(2+)</name>
        <dbReference type="ChEBI" id="CHEBI:29105"/>
        <note>catalytic</note>
    </ligand>
</feature>
<dbReference type="GO" id="GO:0008270">
    <property type="term" value="F:zinc ion binding"/>
    <property type="evidence" value="ECO:0007669"/>
    <property type="project" value="UniProtKB-UniRule"/>
</dbReference>
<keyword evidence="3 7" id="KW-0479">Metal-binding</keyword>
<dbReference type="InterPro" id="IPR020549">
    <property type="entry name" value="YbeY_CS"/>
</dbReference>
<dbReference type="Gene3D" id="3.40.390.30">
    <property type="entry name" value="Metalloproteases ('zincins'), catalytic domain"/>
    <property type="match status" value="1"/>
</dbReference>
<dbReference type="EMBL" id="QMIE01000007">
    <property type="protein sequence ID" value="TVM17387.1"/>
    <property type="molecule type" value="Genomic_DNA"/>
</dbReference>
<keyword evidence="7" id="KW-0698">rRNA processing</keyword>
<dbReference type="NCBIfam" id="TIGR00043">
    <property type="entry name" value="rRNA maturation RNase YbeY"/>
    <property type="match status" value="1"/>
</dbReference>
<dbReference type="AlphaFoldDB" id="A0A7M3MFI0"/>
<comment type="function">
    <text evidence="7">Single strand-specific metallo-endoribonuclease involved in late-stage 70S ribosome quality control and in maturation of the 3' terminus of the 16S rRNA.</text>
</comment>
<dbReference type="HAMAP" id="MF_00009">
    <property type="entry name" value="Endoribonucl_YbeY"/>
    <property type="match status" value="1"/>
</dbReference>
<dbReference type="InterPro" id="IPR002036">
    <property type="entry name" value="YbeY"/>
</dbReference>
<evidence type="ECO:0000256" key="5">
    <source>
        <dbReference type="ARBA" id="ARBA00022801"/>
    </source>
</evidence>
<keyword evidence="4 7" id="KW-0255">Endonuclease</keyword>
<keyword evidence="7" id="KW-0690">Ribosome biogenesis</keyword>
<evidence type="ECO:0000313" key="8">
    <source>
        <dbReference type="EMBL" id="TVM17387.1"/>
    </source>
</evidence>
<comment type="cofactor">
    <cofactor evidence="7">
        <name>Zn(2+)</name>
        <dbReference type="ChEBI" id="CHEBI:29105"/>
    </cofactor>
    <text evidence="7">Binds 1 zinc ion.</text>
</comment>
<evidence type="ECO:0000256" key="6">
    <source>
        <dbReference type="ARBA" id="ARBA00022833"/>
    </source>
</evidence>
<evidence type="ECO:0000256" key="4">
    <source>
        <dbReference type="ARBA" id="ARBA00022759"/>
    </source>
</evidence>
<dbReference type="InterPro" id="IPR023091">
    <property type="entry name" value="MetalPrtase_cat_dom_sf_prd"/>
</dbReference>
<protein>
    <recommendedName>
        <fullName evidence="7">Endoribonuclease YbeY</fullName>
        <ecNumber evidence="7">3.1.-.-</ecNumber>
    </recommendedName>
</protein>
<proteinExistence type="inferred from homology"/>
<dbReference type="Proteomes" id="UP000448292">
    <property type="component" value="Unassembled WGS sequence"/>
</dbReference>
<keyword evidence="6 7" id="KW-0862">Zinc</keyword>
<evidence type="ECO:0000313" key="9">
    <source>
        <dbReference type="Proteomes" id="UP000448292"/>
    </source>
</evidence>
<keyword evidence="7" id="KW-0963">Cytoplasm</keyword>
<evidence type="ECO:0000256" key="2">
    <source>
        <dbReference type="ARBA" id="ARBA00022722"/>
    </source>
</evidence>
<reference evidence="8 9" key="1">
    <citation type="submission" date="2018-06" db="EMBL/GenBank/DDBJ databases">
        <title>Complete genome of Desulfovibrio indonesiensis P37SLT.</title>
        <authorList>
            <person name="Crispim J.S."/>
            <person name="Vidigal P.M.P."/>
            <person name="Silva L.C.F."/>
            <person name="Laguardia C.N."/>
            <person name="Araujo L.C."/>
            <person name="Dias R.S."/>
            <person name="Sousa M.P."/>
            <person name="Paula S.O."/>
            <person name="Silva C."/>
        </authorList>
    </citation>
    <scope>NUCLEOTIDE SEQUENCE [LARGE SCALE GENOMIC DNA]</scope>
    <source>
        <strain evidence="8 9">P37SLT</strain>
    </source>
</reference>
<comment type="similarity">
    <text evidence="1 7">Belongs to the endoribonuclease YbeY family.</text>
</comment>
<dbReference type="GO" id="GO:0005737">
    <property type="term" value="C:cytoplasm"/>
    <property type="evidence" value="ECO:0007669"/>
    <property type="project" value="UniProtKB-SubCell"/>
</dbReference>
<feature type="binding site" evidence="7">
    <location>
        <position position="135"/>
    </location>
    <ligand>
        <name>Zn(2+)</name>
        <dbReference type="ChEBI" id="CHEBI:29105"/>
        <note>catalytic</note>
    </ligand>
</feature>
<keyword evidence="5 7" id="KW-0378">Hydrolase</keyword>
<keyword evidence="2 7" id="KW-0540">Nuclease</keyword>
<dbReference type="SUPFAM" id="SSF55486">
    <property type="entry name" value="Metalloproteases ('zincins'), catalytic domain"/>
    <property type="match status" value="1"/>
</dbReference>
<dbReference type="RefSeq" id="WP_144302969.1">
    <property type="nucleotide sequence ID" value="NZ_QMIE01000007.1"/>
</dbReference>
<dbReference type="Pfam" id="PF02130">
    <property type="entry name" value="YbeY"/>
    <property type="match status" value="1"/>
</dbReference>
<evidence type="ECO:0000256" key="7">
    <source>
        <dbReference type="HAMAP-Rule" id="MF_00009"/>
    </source>
</evidence>
<dbReference type="GO" id="GO:0004521">
    <property type="term" value="F:RNA endonuclease activity"/>
    <property type="evidence" value="ECO:0007669"/>
    <property type="project" value="UniProtKB-UniRule"/>
</dbReference>